<sequence>MKKYEQFIAKEDIELIHENTIRILENVGVKFEHEEALEIFRKHGIRVEGDVVYMGEKDVRTALSTVPETFTLYSGRGTVEVGDGSMVKLPVGCPAFIEDHGNIRKILNKDIIDLFKLIDTSPLLDCNHVNFFTESEGFSDDVKRYSYLALLMKYSNKPFPFAIPDTSAEKGSLREAMASGIRLMKRFEGVEDKCLASVGINPLSPLCYDHAPIERIIGTCDENQGIWLASCVMPVLTAPPSVASILTMVNAEILAGFVFTQLLKPGTPMIYANVSGSTDLRTIQLSMGNPEAALMIYGTAALADYYRVPFRAGGAISDAKDLDFQAGMESMMMAEATVEAKPDMILHSTGCLGTYNIVSFEKMLMDEEIFAYAERIHRGIDVTEKKICFKDIEKTGPRGNFLSGRTPKMYREEFYLTQYLNKADANDWQNKGRVGLKENAGQKVQERIEAYQAPEITKEQEELLKPYLPEAYRDQI</sequence>
<dbReference type="Pfam" id="PF06253">
    <property type="entry name" value="MTTB"/>
    <property type="match status" value="1"/>
</dbReference>
<dbReference type="RefSeq" id="WP_096918832.1">
    <property type="nucleotide sequence ID" value="NZ_CP029487.1"/>
</dbReference>
<evidence type="ECO:0000256" key="2">
    <source>
        <dbReference type="ARBA" id="ARBA00022603"/>
    </source>
</evidence>
<evidence type="ECO:0000313" key="5">
    <source>
        <dbReference type="Proteomes" id="UP000218387"/>
    </source>
</evidence>
<protein>
    <recommendedName>
        <fullName evidence="6">Trimethylamine methyltransferase</fullName>
    </recommendedName>
</protein>
<evidence type="ECO:0000256" key="3">
    <source>
        <dbReference type="ARBA" id="ARBA00022679"/>
    </source>
</evidence>
<dbReference type="KEGG" id="emt:CPZ25_013545"/>
<keyword evidence="2" id="KW-0489">Methyltransferase</keyword>
<gene>
    <name evidence="4" type="ORF">CPZ25_013545</name>
</gene>
<dbReference type="AlphaFoldDB" id="A0A4P9C9U0"/>
<dbReference type="GO" id="GO:0008168">
    <property type="term" value="F:methyltransferase activity"/>
    <property type="evidence" value="ECO:0007669"/>
    <property type="project" value="UniProtKB-KW"/>
</dbReference>
<dbReference type="InterPro" id="IPR038601">
    <property type="entry name" value="MttB-like_sf"/>
</dbReference>
<name>A0A4P9C9U0_EUBML</name>
<keyword evidence="5" id="KW-1185">Reference proteome</keyword>
<dbReference type="GO" id="GO:0032259">
    <property type="term" value="P:methylation"/>
    <property type="evidence" value="ECO:0007669"/>
    <property type="project" value="UniProtKB-KW"/>
</dbReference>
<accession>A0A4P9C9U0</accession>
<evidence type="ECO:0008006" key="6">
    <source>
        <dbReference type="Google" id="ProtNLM"/>
    </source>
</evidence>
<evidence type="ECO:0000313" key="4">
    <source>
        <dbReference type="EMBL" id="QCT72309.1"/>
    </source>
</evidence>
<keyword evidence="3" id="KW-0808">Transferase</keyword>
<dbReference type="EMBL" id="CP029487">
    <property type="protein sequence ID" value="QCT72309.1"/>
    <property type="molecule type" value="Genomic_DNA"/>
</dbReference>
<dbReference type="Proteomes" id="UP000218387">
    <property type="component" value="Chromosome"/>
</dbReference>
<reference evidence="4 5" key="1">
    <citation type="submission" date="2018-05" db="EMBL/GenBank/DDBJ databases">
        <title>Genome comparison of Eubacterium sp.</title>
        <authorList>
            <person name="Feng Y."/>
            <person name="Sanchez-Andrea I."/>
            <person name="Stams A.J.M."/>
            <person name="De Vos W.M."/>
        </authorList>
    </citation>
    <scope>NUCLEOTIDE SEQUENCE [LARGE SCALE GENOMIC DNA]</scope>
    <source>
        <strain evidence="4 5">YI</strain>
    </source>
</reference>
<evidence type="ECO:0000256" key="1">
    <source>
        <dbReference type="ARBA" id="ARBA00007137"/>
    </source>
</evidence>
<comment type="similarity">
    <text evidence="1">Belongs to the trimethylamine methyltransferase family.</text>
</comment>
<dbReference type="Gene3D" id="3.20.20.480">
    <property type="entry name" value="Trimethylamine methyltransferase-like"/>
    <property type="match status" value="1"/>
</dbReference>
<proteinExistence type="inferred from homology"/>
<dbReference type="InterPro" id="IPR010426">
    <property type="entry name" value="MTTB_MeTrfase"/>
</dbReference>
<organism evidence="4 5">
    <name type="scientific">Eubacterium maltosivorans</name>
    <dbReference type="NCBI Taxonomy" id="2041044"/>
    <lineage>
        <taxon>Bacteria</taxon>
        <taxon>Bacillati</taxon>
        <taxon>Bacillota</taxon>
        <taxon>Clostridia</taxon>
        <taxon>Eubacteriales</taxon>
        <taxon>Eubacteriaceae</taxon>
        <taxon>Eubacterium</taxon>
    </lineage>
</organism>
<dbReference type="GO" id="GO:0015948">
    <property type="term" value="P:methanogenesis"/>
    <property type="evidence" value="ECO:0007669"/>
    <property type="project" value="InterPro"/>
</dbReference>